<sequence>MKILILSCNTGEGHNSAGRAVKEYLELQGHQVVMEDMMLLKGARTSKAVGGAYVGIVKHCPLLFGLGYRLGGWVSSDKRKSPVYYTCSLLEGTLQRYLEQNRFDAIVTPHLYPAETLTAMKKKGWLKIPVVAIGTDYTCIPFWEETDCDYYVIPHEDLIDEFAKRGVPREKLLPWGIPVRQNFMKEWDKREARKICHIPQESKSYLVMGGSMGFGKIQIFVLELARRMEADENMVVICGNNKKLETLLKRELVHRKNVRVLGYTDQVAAYMAACDVIFTKPGGLSSTEAAVMGIPMVHTNPIPGCETKNVEFFQKHGMSIGKRSFVGQVRAGEKLLEREKLRVEMQEAQKKNSRPEAAERICKLLEELIGKANEMID</sequence>
<comment type="caution">
    <text evidence="6">The sequence shown here is derived from an EMBL/GenBank/DDBJ whole genome shotgun (WGS) entry which is preliminary data.</text>
</comment>
<evidence type="ECO:0000256" key="3">
    <source>
        <dbReference type="ARBA" id="ARBA00022679"/>
    </source>
</evidence>
<evidence type="ECO:0000259" key="5">
    <source>
        <dbReference type="Pfam" id="PF06925"/>
    </source>
</evidence>
<dbReference type="InterPro" id="IPR001296">
    <property type="entry name" value="Glyco_trans_1"/>
</dbReference>
<evidence type="ECO:0000313" key="7">
    <source>
        <dbReference type="Proteomes" id="UP000290106"/>
    </source>
</evidence>
<dbReference type="Gene3D" id="3.40.50.2000">
    <property type="entry name" value="Glycogen Phosphorylase B"/>
    <property type="match status" value="1"/>
</dbReference>
<dbReference type="Pfam" id="PF00534">
    <property type="entry name" value="Glycos_transf_1"/>
    <property type="match status" value="1"/>
</dbReference>
<dbReference type="Proteomes" id="UP000290106">
    <property type="component" value="Unassembled WGS sequence"/>
</dbReference>
<evidence type="ECO:0000259" key="4">
    <source>
        <dbReference type="Pfam" id="PF00534"/>
    </source>
</evidence>
<organism evidence="6 7">
    <name type="scientific">Blautia faecicola</name>
    <dbReference type="NCBI Taxonomy" id="2509240"/>
    <lineage>
        <taxon>Bacteria</taxon>
        <taxon>Bacillati</taxon>
        <taxon>Bacillota</taxon>
        <taxon>Clostridia</taxon>
        <taxon>Lachnospirales</taxon>
        <taxon>Lachnospiraceae</taxon>
        <taxon>Blautia</taxon>
    </lineage>
</organism>
<dbReference type="RefSeq" id="WP_022399805.1">
    <property type="nucleotide sequence ID" value="NZ_DAWBJR010000005.1"/>
</dbReference>
<proteinExistence type="inferred from homology"/>
<feature type="domain" description="Diacylglycerol glucosyltransferase N-terminal" evidence="5">
    <location>
        <begin position="14"/>
        <end position="179"/>
    </location>
</feature>
<protein>
    <submittedName>
        <fullName evidence="6">Glycosyltransferase</fullName>
    </submittedName>
</protein>
<name>A0A4V1NS13_9FIRM</name>
<dbReference type="InterPro" id="IPR050519">
    <property type="entry name" value="Glycosyltransf_28_UgtP"/>
</dbReference>
<dbReference type="PANTHER" id="PTHR43025:SF3">
    <property type="entry name" value="MONOGALACTOSYLDIACYLGLYCEROL SYNTHASE 1, CHLOROPLASTIC"/>
    <property type="match status" value="1"/>
</dbReference>
<dbReference type="EMBL" id="SDKC01000001">
    <property type="protein sequence ID" value="RXS75655.1"/>
    <property type="molecule type" value="Genomic_DNA"/>
</dbReference>
<gene>
    <name evidence="6" type="ORF">ETP43_10795</name>
</gene>
<accession>A0A4V1NS13</accession>
<dbReference type="GO" id="GO:0016020">
    <property type="term" value="C:membrane"/>
    <property type="evidence" value="ECO:0007669"/>
    <property type="project" value="GOC"/>
</dbReference>
<dbReference type="PANTHER" id="PTHR43025">
    <property type="entry name" value="MONOGALACTOSYLDIACYLGLYCEROL SYNTHASE"/>
    <property type="match status" value="1"/>
</dbReference>
<dbReference type="AlphaFoldDB" id="A0A4V1NS13"/>
<keyword evidence="3 6" id="KW-0808">Transferase</keyword>
<dbReference type="GO" id="GO:0009247">
    <property type="term" value="P:glycolipid biosynthetic process"/>
    <property type="evidence" value="ECO:0007669"/>
    <property type="project" value="InterPro"/>
</dbReference>
<feature type="domain" description="Glycosyl transferase family 1" evidence="4">
    <location>
        <begin position="201"/>
        <end position="351"/>
    </location>
</feature>
<comment type="similarity">
    <text evidence="1">Belongs to the glycosyltransferase 28 family.</text>
</comment>
<dbReference type="GO" id="GO:0016758">
    <property type="term" value="F:hexosyltransferase activity"/>
    <property type="evidence" value="ECO:0007669"/>
    <property type="project" value="InterPro"/>
</dbReference>
<evidence type="ECO:0000256" key="1">
    <source>
        <dbReference type="ARBA" id="ARBA00006962"/>
    </source>
</evidence>
<reference evidence="6 7" key="1">
    <citation type="submission" date="2019-01" db="EMBL/GenBank/DDBJ databases">
        <title>Blautia sp. nov. KGMB01111 isolated human feces.</title>
        <authorList>
            <person name="Park J.-E."/>
            <person name="Kim J.-S."/>
            <person name="Park S.-H."/>
        </authorList>
    </citation>
    <scope>NUCLEOTIDE SEQUENCE [LARGE SCALE GENOMIC DNA]</scope>
    <source>
        <strain evidence="6 7">KGMB01111</strain>
    </source>
</reference>
<keyword evidence="2" id="KW-0328">Glycosyltransferase</keyword>
<dbReference type="InterPro" id="IPR009695">
    <property type="entry name" value="Diacylglyc_glucosyltr_N"/>
</dbReference>
<evidence type="ECO:0000313" key="6">
    <source>
        <dbReference type="EMBL" id="RXS75655.1"/>
    </source>
</evidence>
<dbReference type="Pfam" id="PF06925">
    <property type="entry name" value="MGDG_synth"/>
    <property type="match status" value="1"/>
</dbReference>
<dbReference type="SUPFAM" id="SSF53756">
    <property type="entry name" value="UDP-Glycosyltransferase/glycogen phosphorylase"/>
    <property type="match status" value="1"/>
</dbReference>
<evidence type="ECO:0000256" key="2">
    <source>
        <dbReference type="ARBA" id="ARBA00022676"/>
    </source>
</evidence>
<dbReference type="OrthoDB" id="9815663at2"/>
<keyword evidence="7" id="KW-1185">Reference proteome</keyword>